<organism evidence="2">
    <name type="scientific">Naegleria gruberi</name>
    <name type="common">Amoeba</name>
    <dbReference type="NCBI Taxonomy" id="5762"/>
    <lineage>
        <taxon>Eukaryota</taxon>
        <taxon>Discoba</taxon>
        <taxon>Heterolobosea</taxon>
        <taxon>Tetramitia</taxon>
        <taxon>Eutetramitia</taxon>
        <taxon>Vahlkampfiidae</taxon>
        <taxon>Naegleria</taxon>
    </lineage>
</organism>
<dbReference type="InParanoid" id="D2VJ33"/>
<protein>
    <submittedName>
        <fullName evidence="1">Predicted protein</fullName>
    </submittedName>
</protein>
<dbReference type="KEGG" id="ngr:NAEGRDRAFT_68891"/>
<proteinExistence type="predicted"/>
<accession>D2VJ33</accession>
<gene>
    <name evidence="1" type="ORF">NAEGRDRAFT_68891</name>
</gene>
<reference evidence="1 2" key="1">
    <citation type="journal article" date="2010" name="Cell">
        <title>The genome of Naegleria gruberi illuminates early eukaryotic versatility.</title>
        <authorList>
            <person name="Fritz-Laylin L.K."/>
            <person name="Prochnik S.E."/>
            <person name="Ginger M.L."/>
            <person name="Dacks J.B."/>
            <person name="Carpenter M.L."/>
            <person name="Field M.C."/>
            <person name="Kuo A."/>
            <person name="Paredez A."/>
            <person name="Chapman J."/>
            <person name="Pham J."/>
            <person name="Shu S."/>
            <person name="Neupane R."/>
            <person name="Cipriano M."/>
            <person name="Mancuso J."/>
            <person name="Tu H."/>
            <person name="Salamov A."/>
            <person name="Lindquist E."/>
            <person name="Shapiro H."/>
            <person name="Lucas S."/>
            <person name="Grigoriev I.V."/>
            <person name="Cande W.Z."/>
            <person name="Fulton C."/>
            <person name="Rokhsar D.S."/>
            <person name="Dawson S.C."/>
        </authorList>
    </citation>
    <scope>NUCLEOTIDE SEQUENCE [LARGE SCALE GENOMIC DNA]</scope>
    <source>
        <strain evidence="1 2">NEG-M</strain>
    </source>
</reference>
<keyword evidence="2" id="KW-1185">Reference proteome</keyword>
<dbReference type="EMBL" id="GG738875">
    <property type="protein sequence ID" value="EFC43207.1"/>
    <property type="molecule type" value="Genomic_DNA"/>
</dbReference>
<dbReference type="VEuPathDB" id="AmoebaDB:NAEGRDRAFT_68891"/>
<name>D2VJ33_NAEGR</name>
<sequence>MKLIFNSLLAVPFNSEMKQYKTISKCLGVILTRIAISLTPDFALRLLSSDYTEITGYEFVKNNHTNYLITNEGALSEIMENLMKKKQAILNSPYVGAVARFLLNSLPVRMTYLDFILELNPEYSNSYEFKDKFKKAIGTESNMDKLFSIRENYPKLSLSVDTQMVALILSEKVDLEDETELIRIQELIDQSEIKKEDKLKVLLSTMQLTDNEKTVKFFITIANL</sequence>
<dbReference type="AlphaFoldDB" id="D2VJ33"/>
<dbReference type="RefSeq" id="XP_002675951.1">
    <property type="nucleotide sequence ID" value="XM_002675905.1"/>
</dbReference>
<evidence type="ECO:0000313" key="1">
    <source>
        <dbReference type="EMBL" id="EFC43207.1"/>
    </source>
</evidence>
<dbReference type="GeneID" id="8853267"/>
<evidence type="ECO:0000313" key="2">
    <source>
        <dbReference type="Proteomes" id="UP000006671"/>
    </source>
</evidence>
<dbReference type="Proteomes" id="UP000006671">
    <property type="component" value="Unassembled WGS sequence"/>
</dbReference>